<protein>
    <submittedName>
        <fullName evidence="1">Uncharacterized protein</fullName>
    </submittedName>
</protein>
<sequence>MPRGKHRASFAEVSEFDRKRIVACRDCALSFREISQRFRRNQATVMWICHRWIDGANHTHFVAPLLVMTCELCSRIRNHSITDSV</sequence>
<keyword evidence="2" id="KW-1185">Reference proteome</keyword>
<dbReference type="Proteomes" id="UP000887159">
    <property type="component" value="Unassembled WGS sequence"/>
</dbReference>
<dbReference type="AlphaFoldDB" id="A0A8X6SWC1"/>
<name>A0A8X6SWC1_TRICX</name>
<comment type="caution">
    <text evidence="1">The sequence shown here is derived from an EMBL/GenBank/DDBJ whole genome shotgun (WGS) entry which is preliminary data.</text>
</comment>
<gene>
    <name evidence="1" type="ORF">TNCV_3993011</name>
</gene>
<dbReference type="EMBL" id="BMAU01021357">
    <property type="protein sequence ID" value="GFY21257.1"/>
    <property type="molecule type" value="Genomic_DNA"/>
</dbReference>
<reference evidence="1" key="1">
    <citation type="submission" date="2020-08" db="EMBL/GenBank/DDBJ databases">
        <title>Multicomponent nature underlies the extraordinary mechanical properties of spider dragline silk.</title>
        <authorList>
            <person name="Kono N."/>
            <person name="Nakamura H."/>
            <person name="Mori M."/>
            <person name="Yoshida Y."/>
            <person name="Ohtoshi R."/>
            <person name="Malay A.D."/>
            <person name="Moran D.A.P."/>
            <person name="Tomita M."/>
            <person name="Numata K."/>
            <person name="Arakawa K."/>
        </authorList>
    </citation>
    <scope>NUCLEOTIDE SEQUENCE</scope>
</reference>
<accession>A0A8X6SWC1</accession>
<evidence type="ECO:0000313" key="1">
    <source>
        <dbReference type="EMBL" id="GFY21257.1"/>
    </source>
</evidence>
<organism evidence="1 2">
    <name type="scientific">Trichonephila clavipes</name>
    <name type="common">Golden silk orbweaver</name>
    <name type="synonym">Nephila clavipes</name>
    <dbReference type="NCBI Taxonomy" id="2585209"/>
    <lineage>
        <taxon>Eukaryota</taxon>
        <taxon>Metazoa</taxon>
        <taxon>Ecdysozoa</taxon>
        <taxon>Arthropoda</taxon>
        <taxon>Chelicerata</taxon>
        <taxon>Arachnida</taxon>
        <taxon>Araneae</taxon>
        <taxon>Araneomorphae</taxon>
        <taxon>Entelegynae</taxon>
        <taxon>Araneoidea</taxon>
        <taxon>Nephilidae</taxon>
        <taxon>Trichonephila</taxon>
    </lineage>
</organism>
<evidence type="ECO:0000313" key="2">
    <source>
        <dbReference type="Proteomes" id="UP000887159"/>
    </source>
</evidence>
<proteinExistence type="predicted"/>